<evidence type="ECO:0000313" key="4">
    <source>
        <dbReference type="Proteomes" id="UP000494256"/>
    </source>
</evidence>
<feature type="domain" description="Reverse transcriptase" evidence="2">
    <location>
        <begin position="219"/>
        <end position="340"/>
    </location>
</feature>
<proteinExistence type="predicted"/>
<dbReference type="EMBL" id="CADEBD010000303">
    <property type="protein sequence ID" value="CAB3237304.1"/>
    <property type="molecule type" value="Genomic_DNA"/>
</dbReference>
<name>A0A8S0ZX55_ARCPL</name>
<accession>A0A8S0ZX55</accession>
<gene>
    <name evidence="3" type="ORF">APLA_LOCUS7813</name>
</gene>
<sequence length="617" mass="68420">MPRIRGRRPPRKEVYWWSQELADLRAACTRARRSYTRSRRRHRGDGEEDRLHEEYRRARKTLKLAISRATEEKRQEMLEGLNRDPWGRPYRAVRQKLRASGPPLTETLQPSFLREVVEGLFPQRAEHTPPAMASLAGDDGEHGEDNVPPVRDSEVGAAVLRIRSKNTAPGPDVVPARVLALALNHMADRLGEVFDASLASGRFPECWKSGKLVLLRKPGRPADSVAAYRPIVLLDEAGKLFERVLSARIVQHLCEVGPDLSDAQFGFRAGRSTVDAVLRLRAVTEEAVSCGGVLLAVSLDIANAFNSLPFSCIRKELHYHGVPKYLRRLVADYLEERTVVYEDREDDTLVTARGANFQEAARLATGGVSLVVGRIEALGLRVALDKTEALLFHGPRRGPPPGASIVVNSVLVPVRAQMKYLGLILDGRWLFDEHFRQLAPKLVGAASALGRLLPNMGGPSVATRRLYTGVVRSMALYGAPVWAAALTAQNRVACALAGTPPWDLEAEVLAEVYRRVADSRAESGFRPPPEDVREWREAARRATMARWSCRLETPRAGFAAVEALQPVIAEWAGRQHGTLSFRLTQVLSGHGCFGKYLHSVARRELSPACYHCEEALQ</sequence>
<dbReference type="PANTHER" id="PTHR19446">
    <property type="entry name" value="REVERSE TRANSCRIPTASES"/>
    <property type="match status" value="1"/>
</dbReference>
<protein>
    <recommendedName>
        <fullName evidence="2">Reverse transcriptase domain-containing protein</fullName>
    </recommendedName>
</protein>
<reference evidence="3 4" key="1">
    <citation type="submission" date="2020-04" db="EMBL/GenBank/DDBJ databases">
        <authorList>
            <person name="Wallbank WR R."/>
            <person name="Pardo Diaz C."/>
            <person name="Kozak K."/>
            <person name="Martin S."/>
            <person name="Jiggins C."/>
            <person name="Moest M."/>
            <person name="Warren A I."/>
            <person name="Byers J.R.P. K."/>
            <person name="Montejo-Kovacevich G."/>
            <person name="Yen C E."/>
        </authorList>
    </citation>
    <scope>NUCLEOTIDE SEQUENCE [LARGE SCALE GENOMIC DNA]</scope>
</reference>
<organism evidence="3 4">
    <name type="scientific">Arctia plantaginis</name>
    <name type="common">Wood tiger moth</name>
    <name type="synonym">Phalaena plantaginis</name>
    <dbReference type="NCBI Taxonomy" id="874455"/>
    <lineage>
        <taxon>Eukaryota</taxon>
        <taxon>Metazoa</taxon>
        <taxon>Ecdysozoa</taxon>
        <taxon>Arthropoda</taxon>
        <taxon>Hexapoda</taxon>
        <taxon>Insecta</taxon>
        <taxon>Pterygota</taxon>
        <taxon>Neoptera</taxon>
        <taxon>Endopterygota</taxon>
        <taxon>Lepidoptera</taxon>
        <taxon>Glossata</taxon>
        <taxon>Ditrysia</taxon>
        <taxon>Noctuoidea</taxon>
        <taxon>Erebidae</taxon>
        <taxon>Arctiinae</taxon>
        <taxon>Arctia</taxon>
    </lineage>
</organism>
<evidence type="ECO:0000313" key="3">
    <source>
        <dbReference type="EMBL" id="CAB3237304.1"/>
    </source>
</evidence>
<dbReference type="OrthoDB" id="268428at2759"/>
<dbReference type="CDD" id="cd01650">
    <property type="entry name" value="RT_nLTR_like"/>
    <property type="match status" value="1"/>
</dbReference>
<dbReference type="InterPro" id="IPR000477">
    <property type="entry name" value="RT_dom"/>
</dbReference>
<dbReference type="Proteomes" id="UP000494256">
    <property type="component" value="Unassembled WGS sequence"/>
</dbReference>
<evidence type="ECO:0000256" key="1">
    <source>
        <dbReference type="SAM" id="MobiDB-lite"/>
    </source>
</evidence>
<feature type="compositionally biased region" description="Basic residues" evidence="1">
    <location>
        <begin position="32"/>
        <end position="43"/>
    </location>
</feature>
<dbReference type="Pfam" id="PF00078">
    <property type="entry name" value="RVT_1"/>
    <property type="match status" value="1"/>
</dbReference>
<evidence type="ECO:0000259" key="2">
    <source>
        <dbReference type="Pfam" id="PF00078"/>
    </source>
</evidence>
<comment type="caution">
    <text evidence="3">The sequence shown here is derived from an EMBL/GenBank/DDBJ whole genome shotgun (WGS) entry which is preliminary data.</text>
</comment>
<dbReference type="AlphaFoldDB" id="A0A8S0ZX55"/>
<feature type="region of interest" description="Disordered" evidence="1">
    <location>
        <begin position="32"/>
        <end position="52"/>
    </location>
</feature>